<keyword evidence="1" id="KW-0694">RNA-binding</keyword>
<dbReference type="Proteomes" id="UP000230069">
    <property type="component" value="Unassembled WGS sequence"/>
</dbReference>
<dbReference type="SUPFAM" id="SSF52540">
    <property type="entry name" value="P-loop containing nucleoside triphosphate hydrolases"/>
    <property type="match status" value="1"/>
</dbReference>
<evidence type="ECO:0000313" key="2">
    <source>
        <dbReference type="EMBL" id="PIA65123.1"/>
    </source>
</evidence>
<dbReference type="Gene3D" id="3.40.50.300">
    <property type="entry name" value="P-loop containing nucleotide triphosphate hydrolases"/>
    <property type="match status" value="2"/>
</dbReference>
<dbReference type="STRING" id="218851.A0A2G5FAT6"/>
<sequence length="136" mass="15748">MTLLVLQICGFGTYFVQIRPDHQTLYWSATWPKEVELLARQFLYIPYKVVIGSQDLNANHAIHQHVEIVYENQKYKKLVTLLEDIMDGSRILIFMDTKKWLGSFAWMGGLPSQSMGIKVKLRGIGSFQSSRLERVQ</sequence>
<dbReference type="InParanoid" id="A0A2G5FAT6"/>
<name>A0A2G5FAT6_AQUCA</name>
<keyword evidence="3" id="KW-1185">Reference proteome</keyword>
<dbReference type="PANTHER" id="PTHR47958">
    <property type="entry name" value="ATP-DEPENDENT RNA HELICASE DBP3"/>
    <property type="match status" value="1"/>
</dbReference>
<evidence type="ECO:0000256" key="1">
    <source>
        <dbReference type="ARBA" id="ARBA00022884"/>
    </source>
</evidence>
<protein>
    <recommendedName>
        <fullName evidence="4">Helicase C-terminal domain-containing protein</fullName>
    </recommendedName>
</protein>
<organism evidence="2 3">
    <name type="scientific">Aquilegia coerulea</name>
    <name type="common">Rocky mountain columbine</name>
    <dbReference type="NCBI Taxonomy" id="218851"/>
    <lineage>
        <taxon>Eukaryota</taxon>
        <taxon>Viridiplantae</taxon>
        <taxon>Streptophyta</taxon>
        <taxon>Embryophyta</taxon>
        <taxon>Tracheophyta</taxon>
        <taxon>Spermatophyta</taxon>
        <taxon>Magnoliopsida</taxon>
        <taxon>Ranunculales</taxon>
        <taxon>Ranunculaceae</taxon>
        <taxon>Thalictroideae</taxon>
        <taxon>Aquilegia</taxon>
    </lineage>
</organism>
<evidence type="ECO:0008006" key="4">
    <source>
        <dbReference type="Google" id="ProtNLM"/>
    </source>
</evidence>
<evidence type="ECO:0000313" key="3">
    <source>
        <dbReference type="Proteomes" id="UP000230069"/>
    </source>
</evidence>
<accession>A0A2G5FAT6</accession>
<reference evidence="2 3" key="1">
    <citation type="submission" date="2017-09" db="EMBL/GenBank/DDBJ databases">
        <title>WGS assembly of Aquilegia coerulea Goldsmith.</title>
        <authorList>
            <person name="Hodges S."/>
            <person name="Kramer E."/>
            <person name="Nordborg M."/>
            <person name="Tomkins J."/>
            <person name="Borevitz J."/>
            <person name="Derieg N."/>
            <person name="Yan J."/>
            <person name="Mihaltcheva S."/>
            <person name="Hayes R.D."/>
            <person name="Rokhsar D."/>
        </authorList>
    </citation>
    <scope>NUCLEOTIDE SEQUENCE [LARGE SCALE GENOMIC DNA]</scope>
    <source>
        <strain evidence="3">cv. Goldsmith</strain>
    </source>
</reference>
<proteinExistence type="predicted"/>
<dbReference type="InterPro" id="IPR027417">
    <property type="entry name" value="P-loop_NTPase"/>
</dbReference>
<dbReference type="GO" id="GO:0003723">
    <property type="term" value="F:RNA binding"/>
    <property type="evidence" value="ECO:0007669"/>
    <property type="project" value="UniProtKB-KW"/>
</dbReference>
<dbReference type="AlphaFoldDB" id="A0A2G5FAT6"/>
<dbReference type="EMBL" id="KZ305018">
    <property type="protein sequence ID" value="PIA65123.1"/>
    <property type="molecule type" value="Genomic_DNA"/>
</dbReference>
<dbReference type="OrthoDB" id="409977at2759"/>
<gene>
    <name evidence="2" type="ORF">AQUCO_00100549v1</name>
</gene>